<name>A0AAD7IU19_9AGAR</name>
<dbReference type="AlphaFoldDB" id="A0AAD7IU19"/>
<feature type="non-terminal residue" evidence="2">
    <location>
        <position position="117"/>
    </location>
</feature>
<comment type="caution">
    <text evidence="2">The sequence shown here is derived from an EMBL/GenBank/DDBJ whole genome shotgun (WGS) entry which is preliminary data.</text>
</comment>
<dbReference type="EMBL" id="JARJLG010000033">
    <property type="protein sequence ID" value="KAJ7766426.1"/>
    <property type="molecule type" value="Genomic_DNA"/>
</dbReference>
<dbReference type="Proteomes" id="UP001215280">
    <property type="component" value="Unassembled WGS sequence"/>
</dbReference>
<evidence type="ECO:0000313" key="3">
    <source>
        <dbReference type="EMBL" id="KAJ7766426.1"/>
    </source>
</evidence>
<sequence length="117" mass="12234">MNLHISWSGVHTSITSNKDEQKLADVTSILNGSTVDLPVKVKDDETLLGAMAASNVRFGSGGRRGGAGRGNRYSGGVVVFMLTVVVLAILPPIRRGIIGATPPMKTIVIAVVDLVIP</sequence>
<organism evidence="2 4">
    <name type="scientific">Mycena maculata</name>
    <dbReference type="NCBI Taxonomy" id="230809"/>
    <lineage>
        <taxon>Eukaryota</taxon>
        <taxon>Fungi</taxon>
        <taxon>Dikarya</taxon>
        <taxon>Basidiomycota</taxon>
        <taxon>Agaricomycotina</taxon>
        <taxon>Agaricomycetes</taxon>
        <taxon>Agaricomycetidae</taxon>
        <taxon>Agaricales</taxon>
        <taxon>Marasmiineae</taxon>
        <taxon>Mycenaceae</taxon>
        <taxon>Mycena</taxon>
    </lineage>
</organism>
<proteinExistence type="predicted"/>
<accession>A0AAD7IU19</accession>
<keyword evidence="1" id="KW-1133">Transmembrane helix</keyword>
<keyword evidence="4" id="KW-1185">Reference proteome</keyword>
<dbReference type="EMBL" id="JARJLG010000082">
    <property type="protein sequence ID" value="KAJ7750487.1"/>
    <property type="molecule type" value="Genomic_DNA"/>
</dbReference>
<protein>
    <submittedName>
        <fullName evidence="2">Uncharacterized protein</fullName>
    </submittedName>
</protein>
<gene>
    <name evidence="3" type="ORF">DFH07DRAFT_769964</name>
    <name evidence="2" type="ORF">DFH07DRAFT_775175</name>
</gene>
<keyword evidence="1" id="KW-0812">Transmembrane</keyword>
<evidence type="ECO:0000313" key="2">
    <source>
        <dbReference type="EMBL" id="KAJ7750487.1"/>
    </source>
</evidence>
<evidence type="ECO:0000313" key="4">
    <source>
        <dbReference type="Proteomes" id="UP001215280"/>
    </source>
</evidence>
<reference evidence="2" key="1">
    <citation type="submission" date="2023-03" db="EMBL/GenBank/DDBJ databases">
        <title>Massive genome expansion in bonnet fungi (Mycena s.s.) driven by repeated elements and novel gene families across ecological guilds.</title>
        <authorList>
            <consortium name="Lawrence Berkeley National Laboratory"/>
            <person name="Harder C.B."/>
            <person name="Miyauchi S."/>
            <person name="Viragh M."/>
            <person name="Kuo A."/>
            <person name="Thoen E."/>
            <person name="Andreopoulos B."/>
            <person name="Lu D."/>
            <person name="Skrede I."/>
            <person name="Drula E."/>
            <person name="Henrissat B."/>
            <person name="Morin E."/>
            <person name="Kohler A."/>
            <person name="Barry K."/>
            <person name="LaButti K."/>
            <person name="Morin E."/>
            <person name="Salamov A."/>
            <person name="Lipzen A."/>
            <person name="Mereny Z."/>
            <person name="Hegedus B."/>
            <person name="Baldrian P."/>
            <person name="Stursova M."/>
            <person name="Weitz H."/>
            <person name="Taylor A."/>
            <person name="Grigoriev I.V."/>
            <person name="Nagy L.G."/>
            <person name="Martin F."/>
            <person name="Kauserud H."/>
        </authorList>
    </citation>
    <scope>NUCLEOTIDE SEQUENCE</scope>
    <source>
        <strain evidence="2">CBHHK188m</strain>
    </source>
</reference>
<evidence type="ECO:0000256" key="1">
    <source>
        <dbReference type="SAM" id="Phobius"/>
    </source>
</evidence>
<feature type="transmembrane region" description="Helical" evidence="1">
    <location>
        <begin position="73"/>
        <end position="90"/>
    </location>
</feature>
<keyword evidence="1" id="KW-0472">Membrane</keyword>